<protein>
    <submittedName>
        <fullName evidence="2">Uncharacterized protein</fullName>
    </submittedName>
</protein>
<keyword evidence="1" id="KW-0812">Transmembrane</keyword>
<reference evidence="2 3" key="1">
    <citation type="submission" date="2018-07" db="EMBL/GenBank/DDBJ databases">
        <title>Genomic Encyclopedia of Type Strains, Phase III (KMG-III): the genomes of soil and plant-associated and newly described type strains.</title>
        <authorList>
            <person name="Whitman W."/>
        </authorList>
    </citation>
    <scope>NUCLEOTIDE SEQUENCE [LARGE SCALE GENOMIC DNA]</scope>
    <source>
        <strain evidence="2 3">CECT 7958</strain>
    </source>
</reference>
<sequence length="119" mass="13549">MNKLKIVSLTSYSLIILMGQLIGVPFILWLIFTSFDFGNNEQIFAICGIIGIALNFTKYGKSRIGKILIFVLMILPIAKRITIAPIEKFNYLAFQFPLLVFVISYLIFIIKPTKKKKSV</sequence>
<dbReference type="AlphaFoldDB" id="A0A368ZAH4"/>
<evidence type="ECO:0000256" key="1">
    <source>
        <dbReference type="SAM" id="Phobius"/>
    </source>
</evidence>
<evidence type="ECO:0000313" key="3">
    <source>
        <dbReference type="Proteomes" id="UP000253436"/>
    </source>
</evidence>
<dbReference type="Proteomes" id="UP000253436">
    <property type="component" value="Unassembled WGS sequence"/>
</dbReference>
<feature type="transmembrane region" description="Helical" evidence="1">
    <location>
        <begin position="12"/>
        <end position="31"/>
    </location>
</feature>
<name>A0A368ZAH4_9FLAO</name>
<evidence type="ECO:0000313" key="2">
    <source>
        <dbReference type="EMBL" id="RCW89786.1"/>
    </source>
</evidence>
<keyword evidence="1" id="KW-1133">Transmembrane helix</keyword>
<keyword evidence="3" id="KW-1185">Reference proteome</keyword>
<comment type="caution">
    <text evidence="2">The sequence shown here is derived from an EMBL/GenBank/DDBJ whole genome shotgun (WGS) entry which is preliminary data.</text>
</comment>
<feature type="transmembrane region" description="Helical" evidence="1">
    <location>
        <begin position="67"/>
        <end position="86"/>
    </location>
</feature>
<gene>
    <name evidence="2" type="ORF">DFQ08_1091</name>
</gene>
<dbReference type="EMBL" id="QPJO01000009">
    <property type="protein sequence ID" value="RCW89786.1"/>
    <property type="molecule type" value="Genomic_DNA"/>
</dbReference>
<feature type="transmembrane region" description="Helical" evidence="1">
    <location>
        <begin position="92"/>
        <end position="110"/>
    </location>
</feature>
<accession>A0A368ZAH4</accession>
<proteinExistence type="predicted"/>
<feature type="transmembrane region" description="Helical" evidence="1">
    <location>
        <begin position="43"/>
        <end position="60"/>
    </location>
</feature>
<keyword evidence="1" id="KW-0472">Membrane</keyword>
<organism evidence="2 3">
    <name type="scientific">Winogradskyella arenosi</name>
    <dbReference type="NCBI Taxonomy" id="533325"/>
    <lineage>
        <taxon>Bacteria</taxon>
        <taxon>Pseudomonadati</taxon>
        <taxon>Bacteroidota</taxon>
        <taxon>Flavobacteriia</taxon>
        <taxon>Flavobacteriales</taxon>
        <taxon>Flavobacteriaceae</taxon>
        <taxon>Winogradskyella</taxon>
    </lineage>
</organism>